<accession>A0A1M6WFE9</accession>
<dbReference type="PROSITE" id="PS51257">
    <property type="entry name" value="PROKAR_LIPOPROTEIN"/>
    <property type="match status" value="1"/>
</dbReference>
<keyword evidence="5" id="KW-0998">Cell outer membrane</keyword>
<evidence type="ECO:0000256" key="5">
    <source>
        <dbReference type="ARBA" id="ARBA00023237"/>
    </source>
</evidence>
<name>A0A1M6WFE9_REIAG</name>
<dbReference type="Gene3D" id="1.25.40.10">
    <property type="entry name" value="Tetratricopeptide repeat domain"/>
    <property type="match status" value="1"/>
</dbReference>
<dbReference type="Gene3D" id="1.25.40.390">
    <property type="match status" value="1"/>
</dbReference>
<organism evidence="8 9">
    <name type="scientific">Reichenbachiella agariperforans</name>
    <dbReference type="NCBI Taxonomy" id="156994"/>
    <lineage>
        <taxon>Bacteria</taxon>
        <taxon>Pseudomonadati</taxon>
        <taxon>Bacteroidota</taxon>
        <taxon>Cytophagia</taxon>
        <taxon>Cytophagales</taxon>
        <taxon>Reichenbachiellaceae</taxon>
        <taxon>Reichenbachiella</taxon>
    </lineage>
</organism>
<keyword evidence="9" id="KW-1185">Reference proteome</keyword>
<dbReference type="EMBL" id="FRAA01000012">
    <property type="protein sequence ID" value="SHK92503.1"/>
    <property type="molecule type" value="Genomic_DNA"/>
</dbReference>
<evidence type="ECO:0000259" key="7">
    <source>
        <dbReference type="Pfam" id="PF07980"/>
    </source>
</evidence>
<dbReference type="GO" id="GO:0009279">
    <property type="term" value="C:cell outer membrane"/>
    <property type="evidence" value="ECO:0007669"/>
    <property type="project" value="UniProtKB-SubCell"/>
</dbReference>
<evidence type="ECO:0000256" key="2">
    <source>
        <dbReference type="ARBA" id="ARBA00006275"/>
    </source>
</evidence>
<gene>
    <name evidence="8" type="ORF">SAMN04488028_11211</name>
</gene>
<dbReference type="InterPro" id="IPR012944">
    <property type="entry name" value="SusD_RagB_dom"/>
</dbReference>
<sequence length="518" mass="57815">MKANNIYISILSLCLLTLVSCVNDLDVSPTDPDVVGSDKVYETVADYKEGLAKLYATLALSGQQGPDGYPDIEGIDEGFGNYLRQYWNHQELTTDEAVLSWNDATIKDFHWHTWTANDGFIAAMHSRIMYTVALCNEYIRVTEGKEEDEIKTFQAEARFLRALAYSHGLDLFGAMPFVTEENLPGAFFPERITREDLFAYVEGELSDMMPTLGAAGFEYGRADQGAASMLLAKLYLNAEVYIGEDKYDECLAALQTVLAGGYTIPTDYRYSFVADNDESPEMIFAITYDGIQTQTWGGMTYILHSQIGGSMDAEGMFGTSDAWSGLRTTSALVNKFDMTNDSRALFWTDGQSLEIDDISLFSNGYAVTKFRNRKLNGDLSDSNQSVQVDTDFPLFRLADAYLMYAEAVLRGGEGGTRAQALTYVNELRTRAYGDNSGEVADANLDLDFILDERARELFWEGHRRTDLVRFGKFTTGDYQWPWKGKVKEGVATDSYRNVFPVPSAQLVANPNLTPTDGY</sequence>
<reference evidence="9" key="1">
    <citation type="submission" date="2016-11" db="EMBL/GenBank/DDBJ databases">
        <authorList>
            <person name="Varghese N."/>
            <person name="Submissions S."/>
        </authorList>
    </citation>
    <scope>NUCLEOTIDE SEQUENCE [LARGE SCALE GENOMIC DNA]</scope>
    <source>
        <strain evidence="9">DSM 26134</strain>
    </source>
</reference>
<dbReference type="CDD" id="cd08977">
    <property type="entry name" value="SusD"/>
    <property type="match status" value="1"/>
</dbReference>
<evidence type="ECO:0000313" key="8">
    <source>
        <dbReference type="EMBL" id="SHK92503.1"/>
    </source>
</evidence>
<dbReference type="RefSeq" id="WP_073125446.1">
    <property type="nucleotide sequence ID" value="NZ_FRAA01000012.1"/>
</dbReference>
<evidence type="ECO:0000256" key="4">
    <source>
        <dbReference type="ARBA" id="ARBA00023136"/>
    </source>
</evidence>
<protein>
    <submittedName>
        <fullName evidence="8">SusD family protein</fullName>
    </submittedName>
</protein>
<feature type="signal peptide" evidence="6">
    <location>
        <begin position="1"/>
        <end position="24"/>
    </location>
</feature>
<comment type="similarity">
    <text evidence="2">Belongs to the SusD family.</text>
</comment>
<comment type="subcellular location">
    <subcellularLocation>
        <location evidence="1">Cell outer membrane</location>
    </subcellularLocation>
</comment>
<dbReference type="SUPFAM" id="SSF48452">
    <property type="entry name" value="TPR-like"/>
    <property type="match status" value="1"/>
</dbReference>
<dbReference type="Proteomes" id="UP000184474">
    <property type="component" value="Unassembled WGS sequence"/>
</dbReference>
<keyword evidence="4" id="KW-0472">Membrane</keyword>
<dbReference type="STRING" id="156994.SAMN04488028_11211"/>
<dbReference type="InterPro" id="IPR011990">
    <property type="entry name" value="TPR-like_helical_dom_sf"/>
</dbReference>
<evidence type="ECO:0000256" key="1">
    <source>
        <dbReference type="ARBA" id="ARBA00004442"/>
    </source>
</evidence>
<proteinExistence type="inferred from homology"/>
<dbReference type="AlphaFoldDB" id="A0A1M6WFE9"/>
<feature type="domain" description="RagB/SusD" evidence="7">
    <location>
        <begin position="363"/>
        <end position="518"/>
    </location>
</feature>
<keyword evidence="3 6" id="KW-0732">Signal</keyword>
<feature type="chain" id="PRO_5012861786" evidence="6">
    <location>
        <begin position="25"/>
        <end position="518"/>
    </location>
</feature>
<evidence type="ECO:0000256" key="6">
    <source>
        <dbReference type="SAM" id="SignalP"/>
    </source>
</evidence>
<evidence type="ECO:0000256" key="3">
    <source>
        <dbReference type="ARBA" id="ARBA00022729"/>
    </source>
</evidence>
<evidence type="ECO:0000313" key="9">
    <source>
        <dbReference type="Proteomes" id="UP000184474"/>
    </source>
</evidence>
<dbReference type="Pfam" id="PF07980">
    <property type="entry name" value="SusD_RagB"/>
    <property type="match status" value="1"/>
</dbReference>
<dbReference type="Gene3D" id="1.10.3780.10">
    <property type="entry name" value="SusD-like"/>
    <property type="match status" value="1"/>
</dbReference>